<dbReference type="PANTHER" id="PTHR34581">
    <property type="entry name" value="PTS SYSTEM N,N'-DIACETYLCHITOBIOSE-SPECIFIC EIIB COMPONENT"/>
    <property type="match status" value="1"/>
</dbReference>
<keyword evidence="3" id="KW-0597">Phosphoprotein</keyword>
<evidence type="ECO:0000313" key="10">
    <source>
        <dbReference type="EMBL" id="UTY38228.1"/>
    </source>
</evidence>
<gene>
    <name evidence="10" type="ORF">NMU03_11115</name>
</gene>
<protein>
    <submittedName>
        <fullName evidence="10">ROK family protein</fullName>
    </submittedName>
</protein>
<dbReference type="InterPro" id="IPR000600">
    <property type="entry name" value="ROK"/>
</dbReference>
<feature type="modified residue" description="Phosphocysteine; by EIIA" evidence="8">
    <location>
        <position position="108"/>
    </location>
</feature>
<dbReference type="InterPro" id="IPR051819">
    <property type="entry name" value="PTS_sugar-specific_EIIB"/>
</dbReference>
<evidence type="ECO:0000256" key="7">
    <source>
        <dbReference type="ARBA" id="ARBA00022777"/>
    </source>
</evidence>
<feature type="domain" description="PTS EIIB type-3" evidence="9">
    <location>
        <begin position="101"/>
        <end position="204"/>
    </location>
</feature>
<evidence type="ECO:0000256" key="2">
    <source>
        <dbReference type="ARBA" id="ARBA00022448"/>
    </source>
</evidence>
<dbReference type="EMBL" id="CP101620">
    <property type="protein sequence ID" value="UTY38228.1"/>
    <property type="molecule type" value="Genomic_DNA"/>
</dbReference>
<accession>A0ABY5HYR4</accession>
<dbReference type="Gene3D" id="3.40.50.2300">
    <property type="match status" value="1"/>
</dbReference>
<dbReference type="InterPro" id="IPR036095">
    <property type="entry name" value="PTS_EIIB-like_sf"/>
</dbReference>
<keyword evidence="7" id="KW-0418">Kinase</keyword>
<dbReference type="Proteomes" id="UP001060112">
    <property type="component" value="Chromosome"/>
</dbReference>
<dbReference type="SUPFAM" id="SSF53067">
    <property type="entry name" value="Actin-like ATPase domain"/>
    <property type="match status" value="1"/>
</dbReference>
<dbReference type="Pfam" id="PF00480">
    <property type="entry name" value="ROK"/>
    <property type="match status" value="1"/>
</dbReference>
<dbReference type="RefSeq" id="WP_290138432.1">
    <property type="nucleotide sequence ID" value="NZ_CP101620.1"/>
</dbReference>
<evidence type="ECO:0000256" key="4">
    <source>
        <dbReference type="ARBA" id="ARBA00022597"/>
    </source>
</evidence>
<evidence type="ECO:0000259" key="9">
    <source>
        <dbReference type="PROSITE" id="PS51100"/>
    </source>
</evidence>
<keyword evidence="2" id="KW-0813">Transport</keyword>
<keyword evidence="5" id="KW-0808">Transferase</keyword>
<dbReference type="Gene3D" id="3.30.420.40">
    <property type="match status" value="1"/>
</dbReference>
<evidence type="ECO:0000256" key="6">
    <source>
        <dbReference type="ARBA" id="ARBA00022683"/>
    </source>
</evidence>
<evidence type="ECO:0000256" key="1">
    <source>
        <dbReference type="ARBA" id="ARBA00006479"/>
    </source>
</evidence>
<proteinExistence type="inferred from homology"/>
<dbReference type="CDD" id="cd23763">
    <property type="entry name" value="ASKHA_ATPase_ROK"/>
    <property type="match status" value="1"/>
</dbReference>
<evidence type="ECO:0000256" key="3">
    <source>
        <dbReference type="ARBA" id="ARBA00022553"/>
    </source>
</evidence>
<reference evidence="10" key="1">
    <citation type="submission" date="2022-07" db="EMBL/GenBank/DDBJ databases">
        <title>Faecal culturing of patients with breast cancer.</title>
        <authorList>
            <person name="Teng N.M.Y."/>
            <person name="Kiu R."/>
            <person name="Evans R."/>
            <person name="Baker D.J."/>
            <person name="Zenner C."/>
            <person name="Robinson S.D."/>
            <person name="Hall L.J."/>
        </authorList>
    </citation>
    <scope>NUCLEOTIDE SEQUENCE</scope>
    <source>
        <strain evidence="10">LH1062</strain>
    </source>
</reference>
<keyword evidence="6" id="KW-0598">Phosphotransferase system</keyword>
<evidence type="ECO:0000313" key="11">
    <source>
        <dbReference type="Proteomes" id="UP001060112"/>
    </source>
</evidence>
<dbReference type="InterPro" id="IPR013012">
    <property type="entry name" value="PTS_EIIB_3"/>
</dbReference>
<dbReference type="PANTHER" id="PTHR34581:SF2">
    <property type="entry name" value="PTS SYSTEM N,N'-DIACETYLCHITOBIOSE-SPECIFIC EIIB COMPONENT"/>
    <property type="match status" value="1"/>
</dbReference>
<dbReference type="PROSITE" id="PS51100">
    <property type="entry name" value="PTS_EIIB_TYPE_3"/>
    <property type="match status" value="1"/>
</dbReference>
<dbReference type="SUPFAM" id="SSF52794">
    <property type="entry name" value="PTS system IIB component-like"/>
    <property type="match status" value="1"/>
</dbReference>
<comment type="similarity">
    <text evidence="1">Belongs to the ROK (NagC/XylR) family.</text>
</comment>
<sequence>MDMKKTELSFDFQAWIQKHHSDDYRIIVDNDKLIRLVTDYGEASIRFTMIEDSTIVEFSIVSQKDDEVKFYLHFELNDEEHAKQLYDEMVETLIGLKDKKTLQVLLSCSAGLTTSMFAENLNEVAKMLGLDYHFDAVSYLSIYEEVEKYDVVLIAPQIGYMLNRLKESLTDKLVLQIPTSVFATYDASGALRYIQNEVEQYYASKAKTTQKHHSHCTEYENRILSIVISNNKAQTRIYYRLSDKCEIIDHNMIIKPSLNIYDLYDIIDTVLLKHQYVDIIGIATPGVVKDDQQLRNSIDEKILDIKNDFEKKYGVKVLVCNNANAAVMGFALEHPEYQNIVFHSQPFGFAIGGQGVIFHGEIVHGRNGVAGEVRYFLRRMQFSDDCSKLAWTQAGVLELVTKSLLPTLCIMGPEAVALYSPMVQDMHEVKNKLLSFLPEDFMPEFYSIKEVSPYMLDGLTKLCVDVLESKNNED</sequence>
<dbReference type="InterPro" id="IPR043129">
    <property type="entry name" value="ATPase_NBD"/>
</dbReference>
<name>A0ABY5HYR4_9FIRM</name>
<dbReference type="InterPro" id="IPR003501">
    <property type="entry name" value="PTS_EIIB_2/3"/>
</dbReference>
<keyword evidence="11" id="KW-1185">Reference proteome</keyword>
<keyword evidence="4" id="KW-0762">Sugar transport</keyword>
<dbReference type="Pfam" id="PF02302">
    <property type="entry name" value="PTS_IIB"/>
    <property type="match status" value="1"/>
</dbReference>
<evidence type="ECO:0000256" key="5">
    <source>
        <dbReference type="ARBA" id="ARBA00022679"/>
    </source>
</evidence>
<organism evidence="10 11">
    <name type="scientific">Allocoprobacillus halotolerans</name>
    <dbReference type="NCBI Taxonomy" id="2944914"/>
    <lineage>
        <taxon>Bacteria</taxon>
        <taxon>Bacillati</taxon>
        <taxon>Bacillota</taxon>
        <taxon>Erysipelotrichia</taxon>
        <taxon>Erysipelotrichales</taxon>
        <taxon>Erysipelotrichaceae</taxon>
        <taxon>Allocoprobacillus</taxon>
    </lineage>
</organism>
<evidence type="ECO:0000256" key="8">
    <source>
        <dbReference type="PROSITE-ProRule" id="PRU00423"/>
    </source>
</evidence>